<comment type="caution">
    <text evidence="1">The sequence shown here is derived from an EMBL/GenBank/DDBJ whole genome shotgun (WGS) entry which is preliminary data.</text>
</comment>
<evidence type="ECO:0000313" key="1">
    <source>
        <dbReference type="EMBL" id="HEA86633.1"/>
    </source>
</evidence>
<accession>A0A7C1NKR4</accession>
<dbReference type="AlphaFoldDB" id="A0A7C1NKR4"/>
<organism evidence="1">
    <name type="scientific">candidate division WOR-3 bacterium</name>
    <dbReference type="NCBI Taxonomy" id="2052148"/>
    <lineage>
        <taxon>Bacteria</taxon>
        <taxon>Bacteria division WOR-3</taxon>
    </lineage>
</organism>
<sequence>MSNRCRCPSCNRKETLAGYFCEKCNYNWEEEAYLEPDGRVSSASCPRCLKACRAETLRCANPACMAVWPPPEEV</sequence>
<reference evidence="1" key="1">
    <citation type="journal article" date="2020" name="mSystems">
        <title>Genome- and Community-Level Interaction Insights into Carbon Utilization and Element Cycling Functions of Hydrothermarchaeota in Hydrothermal Sediment.</title>
        <authorList>
            <person name="Zhou Z."/>
            <person name="Liu Y."/>
            <person name="Xu W."/>
            <person name="Pan J."/>
            <person name="Luo Z.H."/>
            <person name="Li M."/>
        </authorList>
    </citation>
    <scope>NUCLEOTIDE SEQUENCE [LARGE SCALE GENOMIC DNA]</scope>
    <source>
        <strain evidence="1">SpSt-265</strain>
    </source>
</reference>
<protein>
    <submittedName>
        <fullName evidence="1">Uncharacterized protein</fullName>
    </submittedName>
</protein>
<gene>
    <name evidence="1" type="ORF">ENP94_01305</name>
</gene>
<name>A0A7C1NKR4_UNCW3</name>
<dbReference type="EMBL" id="DSLG01000002">
    <property type="protein sequence ID" value="HEA86633.1"/>
    <property type="molecule type" value="Genomic_DNA"/>
</dbReference>
<proteinExistence type="predicted"/>